<dbReference type="RefSeq" id="WP_377912668.1">
    <property type="nucleotide sequence ID" value="NZ_JBHRZT010000020.1"/>
</dbReference>
<dbReference type="CDD" id="cd02071">
    <property type="entry name" value="MM_CoA_mut_B12_BD"/>
    <property type="match status" value="1"/>
</dbReference>
<dbReference type="EMBL" id="JBHRZT010000020">
    <property type="protein sequence ID" value="MFC3882841.1"/>
    <property type="molecule type" value="Genomic_DNA"/>
</dbReference>
<dbReference type="InterPro" id="IPR006158">
    <property type="entry name" value="Cobalamin-bd"/>
</dbReference>
<sequence length="732" mass="81832">MYQKPDFNRISFQDKQQGTGCESTPHYNYEGHLFQTNEQIKVKALYTKEDTQSFDFMDFLPGLPPFLRGPYPTMYVNRPWTIRQYAGYSTAEESNAFYRRNLAAGQKGLSVAFDLATHRGYDSDHPRVVGDVGKAGVAIDSILDMKILFDGIPLDQMSVSMTMNGAVLPVMAFYIVTAEEQGVKQDQLSGTIQNDILKEYMVRNTYIYPPDMSMRIIADIFEYTSQHMPKFNSISISGYHMQEAGAPADLELAYTLADGLEYVRTGLKAGIDIDSFAPRLSFFWAIGMNYFMEVAKMRAARLLWAKLMKQFTPKNPKSLALRTHSQTSGWSLTEQDPYNNVVRTCLEALAATLGHTQSLHTNALDEAIALPTDFSARIARNTQLYLQDETGICNVIDPWGGSYYVESLTNELMNRAWEHLEEIEQLGGMAKAIETGIPKMRIEEAAARRQAKIDSGVETIIGVNKYQVKDEQPLDILDIDNTAVRLKQMKRLKELRASRDNKRVAETLEAITEAAETGKGNLLELAVEAARARATLGEISEAVEKVAKRHTATIRSISGVYSSEFAYEEQIKGVQDMTVQFLEEEGRRPRILIAKMGQDGHDRGAKVISTAFADLGFDVDIGPLFQTPEETAIQAVENDVHAIGMSSLAAGHKTLLPQLIEELKKHGREDIVVVVGGVIPQQDYEFLLQNGASAIFGPGTVIPTAAKQVLTEIKKRLGHEETEWHDEKRENR</sequence>
<evidence type="ECO:0000256" key="1">
    <source>
        <dbReference type="ARBA" id="ARBA00001922"/>
    </source>
</evidence>
<dbReference type="PANTHER" id="PTHR48101">
    <property type="entry name" value="METHYLMALONYL-COA MUTASE, MITOCHONDRIAL-RELATED"/>
    <property type="match status" value="1"/>
</dbReference>
<reference evidence="9" key="1">
    <citation type="journal article" date="2019" name="Int. J. Syst. Evol. Microbiol.">
        <title>The Global Catalogue of Microorganisms (GCM) 10K type strain sequencing project: providing services to taxonomists for standard genome sequencing and annotation.</title>
        <authorList>
            <consortium name="The Broad Institute Genomics Platform"/>
            <consortium name="The Broad Institute Genome Sequencing Center for Infectious Disease"/>
            <person name="Wu L."/>
            <person name="Ma J."/>
        </authorList>
    </citation>
    <scope>NUCLEOTIDE SEQUENCE [LARGE SCALE GENOMIC DNA]</scope>
    <source>
        <strain evidence="9">CCUG 61889</strain>
    </source>
</reference>
<keyword evidence="4" id="KW-0479">Metal-binding</keyword>
<comment type="cofactor">
    <cofactor evidence="1">
        <name>adenosylcob(III)alamin</name>
        <dbReference type="ChEBI" id="CHEBI:18408"/>
    </cofactor>
</comment>
<dbReference type="InterPro" id="IPR006159">
    <property type="entry name" value="Acid_CoA_mut_C"/>
</dbReference>
<dbReference type="PROSITE" id="PS51332">
    <property type="entry name" value="B12_BINDING"/>
    <property type="match status" value="1"/>
</dbReference>
<dbReference type="Pfam" id="PF02310">
    <property type="entry name" value="B12-binding"/>
    <property type="match status" value="1"/>
</dbReference>
<protein>
    <submittedName>
        <fullName evidence="8">Methylmalonyl-CoA mutase</fullName>
        <ecNumber evidence="8">5.4.99.2</ecNumber>
    </submittedName>
</protein>
<evidence type="ECO:0000313" key="9">
    <source>
        <dbReference type="Proteomes" id="UP001595752"/>
    </source>
</evidence>
<dbReference type="NCBIfam" id="NF006944">
    <property type="entry name" value="PRK09426.1"/>
    <property type="match status" value="1"/>
</dbReference>
<dbReference type="Gene3D" id="3.20.20.240">
    <property type="entry name" value="Methylmalonyl-CoA mutase"/>
    <property type="match status" value="1"/>
</dbReference>
<dbReference type="SUPFAM" id="SSF51703">
    <property type="entry name" value="Cobalamin (vitamin B12)-dependent enzymes"/>
    <property type="match status" value="1"/>
</dbReference>
<dbReference type="NCBIfam" id="TIGR00641">
    <property type="entry name" value="acid_CoA_mut_N"/>
    <property type="match status" value="1"/>
</dbReference>
<dbReference type="EC" id="5.4.99.2" evidence="8"/>
<name>A0ABV8B0Y8_9BACI</name>
<dbReference type="Pfam" id="PF01642">
    <property type="entry name" value="MM_CoA_mutase"/>
    <property type="match status" value="1"/>
</dbReference>
<evidence type="ECO:0000256" key="3">
    <source>
        <dbReference type="ARBA" id="ARBA00022628"/>
    </source>
</evidence>
<evidence type="ECO:0000256" key="4">
    <source>
        <dbReference type="ARBA" id="ARBA00022723"/>
    </source>
</evidence>
<dbReference type="InterPro" id="IPR036724">
    <property type="entry name" value="Cobalamin-bd_sf"/>
</dbReference>
<comment type="similarity">
    <text evidence="2">Belongs to the methylmalonyl-CoA mutase family.</text>
</comment>
<evidence type="ECO:0000259" key="7">
    <source>
        <dbReference type="PROSITE" id="PS51332"/>
    </source>
</evidence>
<dbReference type="CDD" id="cd03679">
    <property type="entry name" value="MM_CoA_mutase_alpha_like"/>
    <property type="match status" value="1"/>
</dbReference>
<dbReference type="PANTHER" id="PTHR48101:SF4">
    <property type="entry name" value="METHYLMALONYL-COA MUTASE, MITOCHONDRIAL"/>
    <property type="match status" value="1"/>
</dbReference>
<dbReference type="Gene3D" id="3.40.50.280">
    <property type="entry name" value="Cobalamin-binding domain"/>
    <property type="match status" value="1"/>
</dbReference>
<dbReference type="InterPro" id="IPR006099">
    <property type="entry name" value="MeMalonylCoA_mutase_a/b_cat"/>
</dbReference>
<dbReference type="GO" id="GO:0004494">
    <property type="term" value="F:methylmalonyl-CoA mutase activity"/>
    <property type="evidence" value="ECO:0007669"/>
    <property type="project" value="UniProtKB-EC"/>
</dbReference>
<proteinExistence type="inferred from homology"/>
<evidence type="ECO:0000256" key="2">
    <source>
        <dbReference type="ARBA" id="ARBA00008465"/>
    </source>
</evidence>
<dbReference type="NCBIfam" id="TIGR00640">
    <property type="entry name" value="acid_CoA_mut_C"/>
    <property type="match status" value="1"/>
</dbReference>
<keyword evidence="6" id="KW-0170">Cobalt</keyword>
<gene>
    <name evidence="8" type="primary">scpA</name>
    <name evidence="8" type="ORF">ACFOU2_04700</name>
</gene>
<feature type="domain" description="B12-binding" evidence="7">
    <location>
        <begin position="588"/>
        <end position="720"/>
    </location>
</feature>
<keyword evidence="3" id="KW-0846">Cobalamin</keyword>
<dbReference type="SUPFAM" id="SSF52242">
    <property type="entry name" value="Cobalamin (vitamin B12)-binding domain"/>
    <property type="match status" value="1"/>
</dbReference>
<dbReference type="InterPro" id="IPR016176">
    <property type="entry name" value="Cbl-dep_enz_cat"/>
</dbReference>
<dbReference type="InterPro" id="IPR006098">
    <property type="entry name" value="MMCoA_mutase_a_cat"/>
</dbReference>
<accession>A0ABV8B0Y8</accession>
<evidence type="ECO:0000256" key="5">
    <source>
        <dbReference type="ARBA" id="ARBA00023235"/>
    </source>
</evidence>
<keyword evidence="9" id="KW-1185">Reference proteome</keyword>
<organism evidence="8 9">
    <name type="scientific">Bacillus songklensis</name>
    <dbReference type="NCBI Taxonomy" id="1069116"/>
    <lineage>
        <taxon>Bacteria</taxon>
        <taxon>Bacillati</taxon>
        <taxon>Bacillota</taxon>
        <taxon>Bacilli</taxon>
        <taxon>Bacillales</taxon>
        <taxon>Bacillaceae</taxon>
        <taxon>Bacillus</taxon>
    </lineage>
</organism>
<evidence type="ECO:0000313" key="8">
    <source>
        <dbReference type="EMBL" id="MFC3882841.1"/>
    </source>
</evidence>
<dbReference type="Proteomes" id="UP001595752">
    <property type="component" value="Unassembled WGS sequence"/>
</dbReference>
<comment type="caution">
    <text evidence="8">The sequence shown here is derived from an EMBL/GenBank/DDBJ whole genome shotgun (WGS) entry which is preliminary data.</text>
</comment>
<evidence type="ECO:0000256" key="6">
    <source>
        <dbReference type="ARBA" id="ARBA00023285"/>
    </source>
</evidence>
<keyword evidence="5 8" id="KW-0413">Isomerase</keyword>